<protein>
    <submittedName>
        <fullName evidence="1">p14</fullName>
    </submittedName>
</protein>
<evidence type="ECO:0000313" key="1">
    <source>
        <dbReference type="EMBL" id="BCA25923.1"/>
    </source>
</evidence>
<organism evidence="1">
    <name type="scientific">Little cherry virus 2</name>
    <dbReference type="NCBI Taxonomy" id="154339"/>
    <lineage>
        <taxon>Viruses</taxon>
        <taxon>Riboviria</taxon>
        <taxon>Orthornavirae</taxon>
        <taxon>Kitrinoviricota</taxon>
        <taxon>Alsuviricetes</taxon>
        <taxon>Martellivirales</taxon>
        <taxon>Closteroviridae</taxon>
        <taxon>Ampelovirus</taxon>
        <taxon>Ampelovirus nanoavii</taxon>
    </lineage>
</organism>
<sequence length="37" mass="4208">MKTCVSSENIQKVLSLFLLTQILSSTYSFHQFIISSI</sequence>
<reference evidence="1" key="1">
    <citation type="journal article" date="2020" name="Viruses">
        <title>Updating the quarantine status of Prunus infecting viruses in Australia.</title>
        <authorList>
            <person name="Kinoti W.M."/>
            <person name="Nancarrow N."/>
            <person name="Dann A."/>
            <person name="Rodoni B.C."/>
            <person name="Constable F.E."/>
        </authorList>
    </citation>
    <scope>NUCLEOTIDE SEQUENCE</scope>
    <source>
        <strain evidence="1">LV27</strain>
    </source>
</reference>
<proteinExistence type="predicted"/>
<dbReference type="EMBL" id="LC523028">
    <property type="protein sequence ID" value="BCA25923.1"/>
    <property type="molecule type" value="Genomic_RNA"/>
</dbReference>
<accession>A0A679G5I6</accession>
<name>A0A679G5I6_9CLOS</name>